<gene>
    <name evidence="2" type="ORF">BZL30_1516</name>
</gene>
<evidence type="ECO:0000313" key="3">
    <source>
        <dbReference type="Proteomes" id="UP000189229"/>
    </source>
</evidence>
<proteinExistence type="predicted"/>
<organism evidence="2 3">
    <name type="scientific">Mycobacterium kansasii</name>
    <dbReference type="NCBI Taxonomy" id="1768"/>
    <lineage>
        <taxon>Bacteria</taxon>
        <taxon>Bacillati</taxon>
        <taxon>Actinomycetota</taxon>
        <taxon>Actinomycetes</taxon>
        <taxon>Mycobacteriales</taxon>
        <taxon>Mycobacteriaceae</taxon>
        <taxon>Mycobacterium</taxon>
    </lineage>
</organism>
<name>A0A1V3XSW8_MYCKA</name>
<sequence length="71" mass="7796">MAERDHHRMRHPTTAPRIGKTAAMPTLSPALFTAISVTPVRPANTVTVMLITTRRDRIAARIALAGHLSDR</sequence>
<dbReference type="EMBL" id="MVBM01000001">
    <property type="protein sequence ID" value="OOK82327.1"/>
    <property type="molecule type" value="Genomic_DNA"/>
</dbReference>
<feature type="region of interest" description="Disordered" evidence="1">
    <location>
        <begin position="1"/>
        <end position="22"/>
    </location>
</feature>
<reference evidence="2 3" key="1">
    <citation type="submission" date="2017-02" db="EMBL/GenBank/DDBJ databases">
        <title>Complete genome sequences of Mycobacterium kansasii strains isolated from rhesus macaques.</title>
        <authorList>
            <person name="Panda A."/>
            <person name="Nagaraj S."/>
            <person name="Zhao X."/>
            <person name="Tettelin H."/>
            <person name="Detolla L.J."/>
        </authorList>
    </citation>
    <scope>NUCLEOTIDE SEQUENCE [LARGE SCALE GENOMIC DNA]</scope>
    <source>
        <strain evidence="2 3">11-3813</strain>
    </source>
</reference>
<evidence type="ECO:0000313" key="2">
    <source>
        <dbReference type="EMBL" id="OOK82327.1"/>
    </source>
</evidence>
<accession>A0A1V3XSW8</accession>
<dbReference type="Proteomes" id="UP000189229">
    <property type="component" value="Unassembled WGS sequence"/>
</dbReference>
<dbReference type="AlphaFoldDB" id="A0A1V3XSW8"/>
<protein>
    <submittedName>
        <fullName evidence="2">Uncharacterized protein</fullName>
    </submittedName>
</protein>
<evidence type="ECO:0000256" key="1">
    <source>
        <dbReference type="SAM" id="MobiDB-lite"/>
    </source>
</evidence>
<comment type="caution">
    <text evidence="2">The sequence shown here is derived from an EMBL/GenBank/DDBJ whole genome shotgun (WGS) entry which is preliminary data.</text>
</comment>